<reference evidence="1" key="2">
    <citation type="journal article" date="2022" name="New Phytol.">
        <title>Evolutionary transition to the ectomycorrhizal habit in the genomes of a hyperdiverse lineage of mushroom-forming fungi.</title>
        <authorList>
            <person name="Looney B."/>
            <person name="Miyauchi S."/>
            <person name="Morin E."/>
            <person name="Drula E."/>
            <person name="Courty P.E."/>
            <person name="Kohler A."/>
            <person name="Kuo A."/>
            <person name="LaButti K."/>
            <person name="Pangilinan J."/>
            <person name="Lipzen A."/>
            <person name="Riley R."/>
            <person name="Andreopoulos W."/>
            <person name="He G."/>
            <person name="Johnson J."/>
            <person name="Nolan M."/>
            <person name="Tritt A."/>
            <person name="Barry K.W."/>
            <person name="Grigoriev I.V."/>
            <person name="Nagy L.G."/>
            <person name="Hibbett D."/>
            <person name="Henrissat B."/>
            <person name="Matheny P.B."/>
            <person name="Labbe J."/>
            <person name="Martin F.M."/>
        </authorList>
    </citation>
    <scope>NUCLEOTIDE SEQUENCE</scope>
    <source>
        <strain evidence="1">FP105234-sp</strain>
    </source>
</reference>
<protein>
    <submittedName>
        <fullName evidence="1">Uncharacterized protein</fullName>
    </submittedName>
</protein>
<accession>A0ACB8R1Q2</accession>
<organism evidence="1 2">
    <name type="scientific">Auriscalpium vulgare</name>
    <dbReference type="NCBI Taxonomy" id="40419"/>
    <lineage>
        <taxon>Eukaryota</taxon>
        <taxon>Fungi</taxon>
        <taxon>Dikarya</taxon>
        <taxon>Basidiomycota</taxon>
        <taxon>Agaricomycotina</taxon>
        <taxon>Agaricomycetes</taxon>
        <taxon>Russulales</taxon>
        <taxon>Auriscalpiaceae</taxon>
        <taxon>Auriscalpium</taxon>
    </lineage>
</organism>
<gene>
    <name evidence="1" type="ORF">FA95DRAFT_1529376</name>
</gene>
<evidence type="ECO:0000313" key="2">
    <source>
        <dbReference type="Proteomes" id="UP000814033"/>
    </source>
</evidence>
<dbReference type="EMBL" id="MU276759">
    <property type="protein sequence ID" value="KAI0037718.1"/>
    <property type="molecule type" value="Genomic_DNA"/>
</dbReference>
<sequence>MVGHTKNAQKKRTRPRLRLPAVVSDSVPGLTPLPGRLLPPAGGSRGNAGQKNQAGSSKRSSDKQFVQFQNLNKSLLRTALDNAVTIPVDIRKLAEVAAAGSLTNEDVDSLLEDELSHLPVQPTFYNDQKPRSFFDVNGVLIAFHFPGYLSEKASRQHEEYLDDYANAFPPKLSADKQGRGAKEGYRTEAGIKTGCTHISPGWHEIGHPKDHPLPSGSYAGTKKHAAATLVLLAKLKAFQRRIDHLVKIATPDPYRAFTEAMNHLRASKENALHAANWYAPFQGISIIYNRETPSHRDDKGCISGVDALLSVGRYTDCRLDLDVLRTCLSYDTGTLILLLGYIIPHKVSSWSAGGERKCLVHFTHQHLLDTFGVEKPHFTTLQELRSLAAYDN</sequence>
<proteinExistence type="predicted"/>
<comment type="caution">
    <text evidence="1">The sequence shown here is derived from an EMBL/GenBank/DDBJ whole genome shotgun (WGS) entry which is preliminary data.</text>
</comment>
<evidence type="ECO:0000313" key="1">
    <source>
        <dbReference type="EMBL" id="KAI0037718.1"/>
    </source>
</evidence>
<reference evidence="1" key="1">
    <citation type="submission" date="2021-02" db="EMBL/GenBank/DDBJ databases">
        <authorList>
            <consortium name="DOE Joint Genome Institute"/>
            <person name="Ahrendt S."/>
            <person name="Looney B.P."/>
            <person name="Miyauchi S."/>
            <person name="Morin E."/>
            <person name="Drula E."/>
            <person name="Courty P.E."/>
            <person name="Chicoki N."/>
            <person name="Fauchery L."/>
            <person name="Kohler A."/>
            <person name="Kuo A."/>
            <person name="Labutti K."/>
            <person name="Pangilinan J."/>
            <person name="Lipzen A."/>
            <person name="Riley R."/>
            <person name="Andreopoulos W."/>
            <person name="He G."/>
            <person name="Johnson J."/>
            <person name="Barry K.W."/>
            <person name="Grigoriev I.V."/>
            <person name="Nagy L."/>
            <person name="Hibbett D."/>
            <person name="Henrissat B."/>
            <person name="Matheny P.B."/>
            <person name="Labbe J."/>
            <person name="Martin F."/>
        </authorList>
    </citation>
    <scope>NUCLEOTIDE SEQUENCE</scope>
    <source>
        <strain evidence="1">FP105234-sp</strain>
    </source>
</reference>
<name>A0ACB8R1Q2_9AGAM</name>
<dbReference type="Proteomes" id="UP000814033">
    <property type="component" value="Unassembled WGS sequence"/>
</dbReference>
<keyword evidence="2" id="KW-1185">Reference proteome</keyword>